<feature type="domain" description="Coenzyme Q-binding protein COQ10 START" evidence="5">
    <location>
        <begin position="46"/>
        <end position="223"/>
    </location>
</feature>
<feature type="region of interest" description="Disordered" evidence="4">
    <location>
        <begin position="233"/>
        <end position="254"/>
    </location>
</feature>
<dbReference type="EMBL" id="MU007014">
    <property type="protein sequence ID" value="KAF2435188.1"/>
    <property type="molecule type" value="Genomic_DNA"/>
</dbReference>
<dbReference type="AlphaFoldDB" id="A0A9P4U3M8"/>
<dbReference type="PANTHER" id="PTHR12901:SF10">
    <property type="entry name" value="COENZYME Q-BINDING PROTEIN COQ10, MITOCHONDRIAL"/>
    <property type="match status" value="1"/>
</dbReference>
<evidence type="ECO:0000313" key="7">
    <source>
        <dbReference type="Proteomes" id="UP000800235"/>
    </source>
</evidence>
<evidence type="ECO:0000259" key="5">
    <source>
        <dbReference type="Pfam" id="PF03364"/>
    </source>
</evidence>
<reference evidence="6" key="1">
    <citation type="journal article" date="2020" name="Stud. Mycol.">
        <title>101 Dothideomycetes genomes: a test case for predicting lifestyles and emergence of pathogens.</title>
        <authorList>
            <person name="Haridas S."/>
            <person name="Albert R."/>
            <person name="Binder M."/>
            <person name="Bloem J."/>
            <person name="Labutti K."/>
            <person name="Salamov A."/>
            <person name="Andreopoulos B."/>
            <person name="Baker S."/>
            <person name="Barry K."/>
            <person name="Bills G."/>
            <person name="Bluhm B."/>
            <person name="Cannon C."/>
            <person name="Castanera R."/>
            <person name="Culley D."/>
            <person name="Daum C."/>
            <person name="Ezra D."/>
            <person name="Gonzalez J."/>
            <person name="Henrissat B."/>
            <person name="Kuo A."/>
            <person name="Liang C."/>
            <person name="Lipzen A."/>
            <person name="Lutzoni F."/>
            <person name="Magnuson J."/>
            <person name="Mondo S."/>
            <person name="Nolan M."/>
            <person name="Ohm R."/>
            <person name="Pangilinan J."/>
            <person name="Park H.-J."/>
            <person name="Ramirez L."/>
            <person name="Alfaro M."/>
            <person name="Sun H."/>
            <person name="Tritt A."/>
            <person name="Yoshinaga Y."/>
            <person name="Zwiers L.-H."/>
            <person name="Turgeon B."/>
            <person name="Goodwin S."/>
            <person name="Spatafora J."/>
            <person name="Crous P."/>
            <person name="Grigoriev I."/>
        </authorList>
    </citation>
    <scope>NUCLEOTIDE SEQUENCE</scope>
    <source>
        <strain evidence="6">CBS 130266</strain>
    </source>
</reference>
<name>A0A9P4U3M8_9PEZI</name>
<dbReference type="Proteomes" id="UP000800235">
    <property type="component" value="Unassembled WGS sequence"/>
</dbReference>
<feature type="compositionally biased region" description="Basic and acidic residues" evidence="4">
    <location>
        <begin position="235"/>
        <end position="254"/>
    </location>
</feature>
<comment type="similarity">
    <text evidence="1">Belongs to the COQ10 family.</text>
</comment>
<sequence>MKVLRPSNGIHNRLTRHQLPLPPRRRTFLTLPQLPTQNLTASRTLKYPAPEIYAIIADVPSYSAFLPYCTESQVTAWSRPDSNGKKWPSEAKITVGFKGFQESFTSKIYCAPGSIVEAVGGGAKTGIPDSELGHYDLNTPSEKTSNDENGILTHLLTRWSVRPFPFKPPPREGSALQGTKHTVPEDRTEVTLNIEFQFSNPVYSAMSGAVADRVAGVMIEAFEKRVGDVLGGDSASERVEKNGMEGVVHRGESP</sequence>
<dbReference type="Pfam" id="PF03364">
    <property type="entry name" value="Polyketide_cyc"/>
    <property type="match status" value="1"/>
</dbReference>
<dbReference type="GO" id="GO:0005739">
    <property type="term" value="C:mitochondrion"/>
    <property type="evidence" value="ECO:0007669"/>
    <property type="project" value="TreeGrafter"/>
</dbReference>
<proteinExistence type="inferred from homology"/>
<organism evidence="6 7">
    <name type="scientific">Tothia fuscella</name>
    <dbReference type="NCBI Taxonomy" id="1048955"/>
    <lineage>
        <taxon>Eukaryota</taxon>
        <taxon>Fungi</taxon>
        <taxon>Dikarya</taxon>
        <taxon>Ascomycota</taxon>
        <taxon>Pezizomycotina</taxon>
        <taxon>Dothideomycetes</taxon>
        <taxon>Pleosporomycetidae</taxon>
        <taxon>Venturiales</taxon>
        <taxon>Cylindrosympodiaceae</taxon>
        <taxon>Tothia</taxon>
    </lineage>
</organism>
<dbReference type="InterPro" id="IPR005031">
    <property type="entry name" value="COQ10_START"/>
</dbReference>
<evidence type="ECO:0000256" key="2">
    <source>
        <dbReference type="ARBA" id="ARBA00011814"/>
    </source>
</evidence>
<dbReference type="GO" id="GO:0048039">
    <property type="term" value="F:ubiquinone binding"/>
    <property type="evidence" value="ECO:0007669"/>
    <property type="project" value="InterPro"/>
</dbReference>
<dbReference type="PANTHER" id="PTHR12901">
    <property type="entry name" value="SPERM PROTEIN HOMOLOG"/>
    <property type="match status" value="1"/>
</dbReference>
<protein>
    <recommendedName>
        <fullName evidence="5">Coenzyme Q-binding protein COQ10 START domain-containing protein</fullName>
    </recommendedName>
</protein>
<dbReference type="InterPro" id="IPR023393">
    <property type="entry name" value="START-like_dom_sf"/>
</dbReference>
<comment type="function">
    <text evidence="3">Required for the function of coenzyme Q in the respiratory chain. May serve as a chaperone or may be involved in the transport of Q6 from its site of synthesis to the catalytic sites of the respiratory complexes.</text>
</comment>
<dbReference type="InterPro" id="IPR044996">
    <property type="entry name" value="COQ10-like"/>
</dbReference>
<comment type="subunit">
    <text evidence="2">Interacts with coenzyme Q.</text>
</comment>
<evidence type="ECO:0000256" key="4">
    <source>
        <dbReference type="SAM" id="MobiDB-lite"/>
    </source>
</evidence>
<comment type="caution">
    <text evidence="6">The sequence shown here is derived from an EMBL/GenBank/DDBJ whole genome shotgun (WGS) entry which is preliminary data.</text>
</comment>
<dbReference type="OrthoDB" id="292693at2759"/>
<keyword evidence="7" id="KW-1185">Reference proteome</keyword>
<dbReference type="CDD" id="cd07813">
    <property type="entry name" value="COQ10p_like"/>
    <property type="match status" value="1"/>
</dbReference>
<accession>A0A9P4U3M8</accession>
<evidence type="ECO:0000256" key="1">
    <source>
        <dbReference type="ARBA" id="ARBA00006885"/>
    </source>
</evidence>
<evidence type="ECO:0000313" key="6">
    <source>
        <dbReference type="EMBL" id="KAF2435188.1"/>
    </source>
</evidence>
<dbReference type="SUPFAM" id="SSF55961">
    <property type="entry name" value="Bet v1-like"/>
    <property type="match status" value="1"/>
</dbReference>
<gene>
    <name evidence="6" type="ORF">EJ08DRAFT_646073</name>
</gene>
<evidence type="ECO:0000256" key="3">
    <source>
        <dbReference type="ARBA" id="ARBA00024947"/>
    </source>
</evidence>
<dbReference type="Gene3D" id="3.30.530.20">
    <property type="match status" value="1"/>
</dbReference>
<dbReference type="GO" id="GO:0045333">
    <property type="term" value="P:cellular respiration"/>
    <property type="evidence" value="ECO:0007669"/>
    <property type="project" value="InterPro"/>
</dbReference>